<dbReference type="EMBL" id="JBHSFN010000002">
    <property type="protein sequence ID" value="MFC4585345.1"/>
    <property type="molecule type" value="Genomic_DNA"/>
</dbReference>
<evidence type="ECO:0000313" key="1">
    <source>
        <dbReference type="EMBL" id="MFC4585345.1"/>
    </source>
</evidence>
<dbReference type="PRINTS" id="PR01950">
    <property type="entry name" value="LANCSUPER"/>
</dbReference>
<dbReference type="Proteomes" id="UP001595891">
    <property type="component" value="Unassembled WGS sequence"/>
</dbReference>
<dbReference type="InterPro" id="IPR033889">
    <property type="entry name" value="LanC"/>
</dbReference>
<name>A0ABV9E758_9ACTN</name>
<dbReference type="Gene3D" id="1.50.10.20">
    <property type="match status" value="1"/>
</dbReference>
<dbReference type="Pfam" id="PF05147">
    <property type="entry name" value="LANC_like"/>
    <property type="match status" value="1"/>
</dbReference>
<keyword evidence="2" id="KW-1185">Reference proteome</keyword>
<accession>A0ABV9E758</accession>
<organism evidence="1 2">
    <name type="scientific">Sphaerisporangium corydalis</name>
    <dbReference type="NCBI Taxonomy" id="1441875"/>
    <lineage>
        <taxon>Bacteria</taxon>
        <taxon>Bacillati</taxon>
        <taxon>Actinomycetota</taxon>
        <taxon>Actinomycetes</taxon>
        <taxon>Streptosporangiales</taxon>
        <taxon>Streptosporangiaceae</taxon>
        <taxon>Sphaerisporangium</taxon>
    </lineage>
</organism>
<proteinExistence type="predicted"/>
<gene>
    <name evidence="1" type="ORF">ACFO8L_04655</name>
</gene>
<dbReference type="SMART" id="SM01260">
    <property type="entry name" value="LANC_like"/>
    <property type="match status" value="1"/>
</dbReference>
<dbReference type="CDD" id="cd04793">
    <property type="entry name" value="LanC"/>
    <property type="match status" value="1"/>
</dbReference>
<sequence>MTTTSPGTRTTDSAGAALAIADRLLDTEPIITAAGSAATSLSRGLAGTALLHARLSRCHPRFATAADLHWTRAARMNISAPPRTGGVFNGVGALAASLILGTPYLPDPGPYQAAVRRSVEWLTARAIAIAAWQQDWLDASQAGMPWQTYDLINGLSGIGRILLAAVQAGHLDAESGLLAASNSLTTMIETPRRDKPGWWRPQPHNPAALSDPHNCDAANTGLAHGIAGPLAFLAECQLAGRGCAAQPDAIRTAAHWLLQWRAGDSWPPQVTVDDLAGTSTSPSSRGRRDAWCYGAPGIGAALFAAGRAVADPRLIEAARSAIDALAVRTGEWDTEGPTVCHGSAGVLLCAGLTGSHVTADLAADALIAQYDPQLPFCFQHRDHGRTIDEPGLLVGAAGIALALADRSGLATRKPPTTWTAALLLPTSVSLPE</sequence>
<reference evidence="2" key="1">
    <citation type="journal article" date="2019" name="Int. J. Syst. Evol. Microbiol.">
        <title>The Global Catalogue of Microorganisms (GCM) 10K type strain sequencing project: providing services to taxonomists for standard genome sequencing and annotation.</title>
        <authorList>
            <consortium name="The Broad Institute Genomics Platform"/>
            <consortium name="The Broad Institute Genome Sequencing Center for Infectious Disease"/>
            <person name="Wu L."/>
            <person name="Ma J."/>
        </authorList>
    </citation>
    <scope>NUCLEOTIDE SEQUENCE [LARGE SCALE GENOMIC DNA]</scope>
    <source>
        <strain evidence="2">CCUG 49560</strain>
    </source>
</reference>
<dbReference type="PRINTS" id="PR01955">
    <property type="entry name" value="LANCFRANKIA"/>
</dbReference>
<protein>
    <submittedName>
        <fullName evidence="1">Lanthionine synthetase C family protein</fullName>
    </submittedName>
</protein>
<dbReference type="InterPro" id="IPR007822">
    <property type="entry name" value="LANC-like"/>
</dbReference>
<comment type="caution">
    <text evidence="1">The sequence shown here is derived from an EMBL/GenBank/DDBJ whole genome shotgun (WGS) entry which is preliminary data.</text>
</comment>
<dbReference type="RefSeq" id="WP_262842604.1">
    <property type="nucleotide sequence ID" value="NZ_JANZYP010000012.1"/>
</dbReference>
<evidence type="ECO:0000313" key="2">
    <source>
        <dbReference type="Proteomes" id="UP001595891"/>
    </source>
</evidence>
<dbReference type="SUPFAM" id="SSF158745">
    <property type="entry name" value="LanC-like"/>
    <property type="match status" value="1"/>
</dbReference>